<dbReference type="STRING" id="178035.A0A154PRS3"/>
<evidence type="ECO:0000256" key="8">
    <source>
        <dbReference type="RuleBase" id="RU363108"/>
    </source>
</evidence>
<evidence type="ECO:0000256" key="4">
    <source>
        <dbReference type="ARBA" id="ARBA00022989"/>
    </source>
</evidence>
<evidence type="ECO:0000313" key="10">
    <source>
        <dbReference type="Proteomes" id="UP000076502"/>
    </source>
</evidence>
<gene>
    <name evidence="9" type="ORF">WN55_07253</name>
</gene>
<keyword evidence="10" id="KW-1185">Reference proteome</keyword>
<organism evidence="9 10">
    <name type="scientific">Dufourea novaeangliae</name>
    <name type="common">Sweat bee</name>
    <dbReference type="NCBI Taxonomy" id="178035"/>
    <lineage>
        <taxon>Eukaryota</taxon>
        <taxon>Metazoa</taxon>
        <taxon>Ecdysozoa</taxon>
        <taxon>Arthropoda</taxon>
        <taxon>Hexapoda</taxon>
        <taxon>Insecta</taxon>
        <taxon>Pterygota</taxon>
        <taxon>Neoptera</taxon>
        <taxon>Endopterygota</taxon>
        <taxon>Hymenoptera</taxon>
        <taxon>Apocrita</taxon>
        <taxon>Aculeata</taxon>
        <taxon>Apoidea</taxon>
        <taxon>Anthophila</taxon>
        <taxon>Halictidae</taxon>
        <taxon>Rophitinae</taxon>
        <taxon>Dufourea</taxon>
    </lineage>
</organism>
<keyword evidence="5 8" id="KW-0472">Membrane</keyword>
<dbReference type="Pfam" id="PF08395">
    <property type="entry name" value="7tm_7"/>
    <property type="match status" value="1"/>
</dbReference>
<feature type="non-terminal residue" evidence="9">
    <location>
        <position position="1"/>
    </location>
</feature>
<dbReference type="GO" id="GO:0043025">
    <property type="term" value="C:neuronal cell body"/>
    <property type="evidence" value="ECO:0007669"/>
    <property type="project" value="TreeGrafter"/>
</dbReference>
<dbReference type="GO" id="GO:0007635">
    <property type="term" value="P:chemosensory behavior"/>
    <property type="evidence" value="ECO:0007669"/>
    <property type="project" value="TreeGrafter"/>
</dbReference>
<dbReference type="GO" id="GO:0005886">
    <property type="term" value="C:plasma membrane"/>
    <property type="evidence" value="ECO:0007669"/>
    <property type="project" value="UniProtKB-SubCell"/>
</dbReference>
<comment type="similarity">
    <text evidence="8">Belongs to the insect chemoreceptor superfamily. Gustatory receptor (GR) family.</text>
</comment>
<dbReference type="EMBL" id="KQ435090">
    <property type="protein sequence ID" value="KZC14609.1"/>
    <property type="molecule type" value="Genomic_DNA"/>
</dbReference>
<proteinExistence type="inferred from homology"/>
<accession>A0A154PRS3</accession>
<feature type="transmembrane region" description="Helical" evidence="8">
    <location>
        <begin position="92"/>
        <end position="116"/>
    </location>
</feature>
<dbReference type="PANTHER" id="PTHR21143">
    <property type="entry name" value="INVERTEBRATE GUSTATORY RECEPTOR"/>
    <property type="match status" value="1"/>
</dbReference>
<keyword evidence="2 8" id="KW-1003">Cell membrane</keyword>
<comment type="subcellular location">
    <subcellularLocation>
        <location evidence="1 8">Cell membrane</location>
        <topology evidence="1 8">Multi-pass membrane protein</topology>
    </subcellularLocation>
</comment>
<evidence type="ECO:0000256" key="2">
    <source>
        <dbReference type="ARBA" id="ARBA00022475"/>
    </source>
</evidence>
<keyword evidence="3 8" id="KW-0812">Transmembrane</keyword>
<dbReference type="GO" id="GO:0008049">
    <property type="term" value="P:male courtship behavior"/>
    <property type="evidence" value="ECO:0007669"/>
    <property type="project" value="TreeGrafter"/>
</dbReference>
<evidence type="ECO:0000256" key="6">
    <source>
        <dbReference type="ARBA" id="ARBA00023170"/>
    </source>
</evidence>
<protein>
    <recommendedName>
        <fullName evidence="8">Gustatory receptor</fullName>
    </recommendedName>
</protein>
<dbReference type="GO" id="GO:0050909">
    <property type="term" value="P:sensory perception of taste"/>
    <property type="evidence" value="ECO:0007669"/>
    <property type="project" value="InterPro"/>
</dbReference>
<dbReference type="InterPro" id="IPR013604">
    <property type="entry name" value="7TM_chemorcpt"/>
</dbReference>
<name>A0A154PRS3_DUFNO</name>
<keyword evidence="4 8" id="KW-1133">Transmembrane helix</keyword>
<dbReference type="AlphaFoldDB" id="A0A154PRS3"/>
<dbReference type="GO" id="GO:0007165">
    <property type="term" value="P:signal transduction"/>
    <property type="evidence" value="ECO:0007669"/>
    <property type="project" value="UniProtKB-KW"/>
</dbReference>
<dbReference type="PANTHER" id="PTHR21143:SF123">
    <property type="entry name" value="GUSTATORY RECEPTOR FOR SUGAR TASTE 43A-RELATED"/>
    <property type="match status" value="1"/>
</dbReference>
<feature type="transmembrane region" description="Helical" evidence="8">
    <location>
        <begin position="55"/>
        <end position="72"/>
    </location>
</feature>
<dbReference type="GO" id="GO:0030424">
    <property type="term" value="C:axon"/>
    <property type="evidence" value="ECO:0007669"/>
    <property type="project" value="TreeGrafter"/>
</dbReference>
<dbReference type="GO" id="GO:0030425">
    <property type="term" value="C:dendrite"/>
    <property type="evidence" value="ECO:0007669"/>
    <property type="project" value="TreeGrafter"/>
</dbReference>
<reference evidence="9 10" key="1">
    <citation type="submission" date="2015-07" db="EMBL/GenBank/DDBJ databases">
        <title>The genome of Dufourea novaeangliae.</title>
        <authorList>
            <person name="Pan H."/>
            <person name="Kapheim K."/>
        </authorList>
    </citation>
    <scope>NUCLEOTIDE SEQUENCE [LARGE SCALE GENOMIC DNA]</scope>
    <source>
        <strain evidence="9">0120121106</strain>
        <tissue evidence="9">Whole body</tissue>
    </source>
</reference>
<keyword evidence="7 8" id="KW-0807">Transducer</keyword>
<feature type="non-terminal residue" evidence="9">
    <location>
        <position position="426"/>
    </location>
</feature>
<comment type="function">
    <text evidence="8">Gustatory receptor which mediates acceptance or avoidance behavior, depending on its substrates.</text>
</comment>
<feature type="transmembrane region" description="Helical" evidence="8">
    <location>
        <begin position="307"/>
        <end position="328"/>
    </location>
</feature>
<sequence>EAKSDRRKDKRTPENDLCQAIFPIYYVSKVCGLVPVRFIRNVTGRYQAHLSTVDLLYSLCVLLLLLGAQIWGLWRDLKDGWEHSTRLKSRTAVIATCSDVLGVMSLTVVCIVNSLFRWKCLQFIVNKLIEVDEKIGVTNVKNTRWFTTCSTVCSLTYLWTNSILDFYTWTRKMRIDKTMSGKGPINFASLYFMYTVIISTEIQYTVCTYNVGQRLVRLNDCLRNLFNSHTVSTDCIGKSVETVTDKKIWPNGGITELIMVHSLLCDTVTLINNMFGVVILAATTTCLLHLVITPYFLILQASETHEWIFLAVQGMWCIFHVARMLIIVQPTYSTVVERTAILVSQLLSSSVEANARRQLETFSLQLLHRPLEFSACGLFSLDRALITSIAGAVTTYLVILIQFQNADDTTQILRNASSLRNLTGLK</sequence>
<evidence type="ECO:0000313" key="9">
    <source>
        <dbReference type="EMBL" id="KZC14609.1"/>
    </source>
</evidence>
<dbReference type="Proteomes" id="UP000076502">
    <property type="component" value="Unassembled WGS sequence"/>
</dbReference>
<feature type="transmembrane region" description="Helical" evidence="8">
    <location>
        <begin position="277"/>
        <end position="301"/>
    </location>
</feature>
<dbReference type="OrthoDB" id="6478931at2759"/>
<evidence type="ECO:0000256" key="1">
    <source>
        <dbReference type="ARBA" id="ARBA00004651"/>
    </source>
</evidence>
<evidence type="ECO:0000256" key="3">
    <source>
        <dbReference type="ARBA" id="ARBA00022692"/>
    </source>
</evidence>
<evidence type="ECO:0000256" key="5">
    <source>
        <dbReference type="ARBA" id="ARBA00023136"/>
    </source>
</evidence>
<evidence type="ECO:0000256" key="7">
    <source>
        <dbReference type="ARBA" id="ARBA00023224"/>
    </source>
</evidence>
<keyword evidence="6 8" id="KW-0675">Receptor</keyword>
<comment type="caution">
    <text evidence="8">Lacks conserved residue(s) required for the propagation of feature annotation.</text>
</comment>